<comment type="caution">
    <text evidence="1">The sequence shown here is derived from an EMBL/GenBank/DDBJ whole genome shotgun (WGS) entry which is preliminary data.</text>
</comment>
<dbReference type="HOGENOM" id="CLU_100728_0_0_1"/>
<proteinExistence type="predicted"/>
<name>A0A260YU46_CAERE</name>
<evidence type="ECO:0000313" key="1">
    <source>
        <dbReference type="EMBL" id="OZF76921.1"/>
    </source>
</evidence>
<accession>A0A260YU46</accession>
<keyword evidence="2" id="KW-1185">Reference proteome</keyword>
<dbReference type="KEGG" id="crq:GCK72_001511"/>
<organism evidence="1 2">
    <name type="scientific">Caenorhabditis remanei</name>
    <name type="common">Caenorhabditis vulgaris</name>
    <dbReference type="NCBI Taxonomy" id="31234"/>
    <lineage>
        <taxon>Eukaryota</taxon>
        <taxon>Metazoa</taxon>
        <taxon>Ecdysozoa</taxon>
        <taxon>Nematoda</taxon>
        <taxon>Chromadorea</taxon>
        <taxon>Rhabditida</taxon>
        <taxon>Rhabditina</taxon>
        <taxon>Rhabditomorpha</taxon>
        <taxon>Rhabditoidea</taxon>
        <taxon>Rhabditidae</taxon>
        <taxon>Peloderinae</taxon>
        <taxon>Caenorhabditis</taxon>
    </lineage>
</organism>
<dbReference type="CTD" id="9826881"/>
<dbReference type="OMA" id="MQKEPQF"/>
<dbReference type="OrthoDB" id="5875246at2759"/>
<evidence type="ECO:0000313" key="2">
    <source>
        <dbReference type="Proteomes" id="UP000216624"/>
    </source>
</evidence>
<dbReference type="EMBL" id="NMWX01000712">
    <property type="protein sequence ID" value="OZF76921.1"/>
    <property type="molecule type" value="Genomic_DNA"/>
</dbReference>
<dbReference type="eggNOG" id="ENOG502TG5P">
    <property type="taxonomic scope" value="Eukaryota"/>
</dbReference>
<reference evidence="1" key="1">
    <citation type="submission" date="2017-08" db="EMBL/GenBank/DDBJ databases">
        <authorList>
            <person name="de Groot N.N."/>
        </authorList>
    </citation>
    <scope>NUCLEOTIDE SEQUENCE [LARGE SCALE GENOMIC DNA]</scope>
    <source>
        <strain evidence="1">PX439</strain>
    </source>
</reference>
<gene>
    <name evidence="1" type="ORF">FL82_19659</name>
</gene>
<dbReference type="Proteomes" id="UP000216624">
    <property type="component" value="Unassembled WGS sequence"/>
</dbReference>
<feature type="non-terminal residue" evidence="1">
    <location>
        <position position="1"/>
    </location>
</feature>
<protein>
    <submittedName>
        <fullName evidence="1">Uncharacterized protein</fullName>
    </submittedName>
</protein>
<sequence>MWLLLFTAVLSALSVVIPQCQPPNDCSVHVFRVRLSQKPDVDDPENTTYSAVQNSEYGNNYYEIRGGKEMTPKLAAEIISSMGKDADPRLKEKITNKEFYWKAVGPGDRMASAAMQPPPPPKKEQPSTPSPSTSRPSEYPVLLFTLLVCVGIFVGVLLTAFCYFMATMQKEPQFDRSSVVIYNKVGGGRDSRRPMLPRRREQQIELIESASVAPSMSSATRVGPAWRNGNGVALTAAPSTTSRHISL</sequence>